<evidence type="ECO:0000256" key="3">
    <source>
        <dbReference type="SAM" id="SignalP"/>
    </source>
</evidence>
<keyword evidence="7" id="KW-1185">Reference proteome</keyword>
<comment type="similarity">
    <text evidence="1">Belongs to the peptidase S33 family.</text>
</comment>
<feature type="chain" id="PRO_5035933151" evidence="3">
    <location>
        <begin position="19"/>
        <end position="552"/>
    </location>
</feature>
<proteinExistence type="inferred from homology"/>
<evidence type="ECO:0000259" key="5">
    <source>
        <dbReference type="Pfam" id="PF08386"/>
    </source>
</evidence>
<dbReference type="PANTHER" id="PTHR43248">
    <property type="entry name" value="2-SUCCINYL-6-HYDROXY-2,4-CYCLOHEXADIENE-1-CARBOXYLATE SYNTHASE"/>
    <property type="match status" value="1"/>
</dbReference>
<evidence type="ECO:0000256" key="1">
    <source>
        <dbReference type="ARBA" id="ARBA00010088"/>
    </source>
</evidence>
<dbReference type="PANTHER" id="PTHR43248:SF25">
    <property type="entry name" value="AB HYDROLASE-1 DOMAIN-CONTAINING PROTEIN-RELATED"/>
    <property type="match status" value="1"/>
</dbReference>
<dbReference type="Pfam" id="PF08386">
    <property type="entry name" value="Abhydrolase_4"/>
    <property type="match status" value="1"/>
</dbReference>
<dbReference type="EMBL" id="QGMF01000342">
    <property type="protein sequence ID" value="TVY16646.1"/>
    <property type="molecule type" value="Genomic_DNA"/>
</dbReference>
<evidence type="ECO:0000313" key="7">
    <source>
        <dbReference type="Proteomes" id="UP000469559"/>
    </source>
</evidence>
<dbReference type="AlphaFoldDB" id="A0A8T9BAT6"/>
<protein>
    <submittedName>
        <fullName evidence="6">Putative hydrolase</fullName>
    </submittedName>
</protein>
<dbReference type="InterPro" id="IPR013595">
    <property type="entry name" value="Pept_S33_TAP-like_C"/>
</dbReference>
<dbReference type="InterPro" id="IPR000073">
    <property type="entry name" value="AB_hydrolase_1"/>
</dbReference>
<name>A0A8T9BAT6_9HELO</name>
<dbReference type="OrthoDB" id="425534at2759"/>
<evidence type="ECO:0000259" key="4">
    <source>
        <dbReference type="Pfam" id="PF00561"/>
    </source>
</evidence>
<keyword evidence="2 6" id="KW-0378">Hydrolase</keyword>
<dbReference type="Pfam" id="PF00561">
    <property type="entry name" value="Abhydrolase_1"/>
    <property type="match status" value="1"/>
</dbReference>
<accession>A0A8T9BAT6</accession>
<feature type="domain" description="AB hydrolase-1" evidence="4">
    <location>
        <begin position="85"/>
        <end position="250"/>
    </location>
</feature>
<reference evidence="6 7" key="1">
    <citation type="submission" date="2018-05" db="EMBL/GenBank/DDBJ databases">
        <title>Whole genome sequencing for identification of molecular markers to develop diagnostic detection tools for the regulated plant pathogen Lachnellula willkommii.</title>
        <authorList>
            <person name="Giroux E."/>
            <person name="Bilodeau G."/>
        </authorList>
    </citation>
    <scope>NUCLEOTIDE SEQUENCE [LARGE SCALE GENOMIC DNA]</scope>
    <source>
        <strain evidence="6 7">CBS 203.66</strain>
    </source>
</reference>
<evidence type="ECO:0000256" key="2">
    <source>
        <dbReference type="ARBA" id="ARBA00022801"/>
    </source>
</evidence>
<dbReference type="InterPro" id="IPR029058">
    <property type="entry name" value="AB_hydrolase_fold"/>
</dbReference>
<comment type="caution">
    <text evidence="6">The sequence shown here is derived from an EMBL/GenBank/DDBJ whole genome shotgun (WGS) entry which is preliminary data.</text>
</comment>
<dbReference type="Proteomes" id="UP000469559">
    <property type="component" value="Unassembled WGS sequence"/>
</dbReference>
<dbReference type="GO" id="GO:0016787">
    <property type="term" value="F:hydrolase activity"/>
    <property type="evidence" value="ECO:0007669"/>
    <property type="project" value="UniProtKB-KW"/>
</dbReference>
<dbReference type="Gene3D" id="3.40.50.1820">
    <property type="entry name" value="alpha/beta hydrolase"/>
    <property type="match status" value="1"/>
</dbReference>
<sequence>MELPFIFALLGLFPLAIASSSDNCTLDTISPSKTLTWCPCNNGFFCARLDVPLDYQNPTLGRASVPILKVPAQTNSSDGVYQGMLLLNPGGPGASGVSEALYNGSLVQAIVGSNWDVVGFDPRGMWLSKPLANCSTGISADQSTGLSSRAVPRVLDDFYNSHIQFGKEVGTQCEELAGGDQDAGPHMSTAVNARDMVSITDAFAGTADGWRAAKPRGLVNYYGRSYGTFLGQTFASMFPERVGNVVLDGVVGPESYLANYTTDSLFHTDGVIAAFFIYCHEAGLAKCAYYTGSTPKDIYERFNASFVQLDPRKAEAENWSNATDLGAALLVFKVAMLAVVDTPISEFSLLPQVLLDLESAISAQDVTPWTAQMQATYGDPNTAGDQAPEWTSGVLCSDQNNKFYNKTLQDLEPQLTQLEDQSIIGEVWSKPLLECLGWSIKANDIFSGPFGGATATPILFVSNTYDPVTPIEKRLDLIRAEIQKCPGSHYRRNGASAPLNTCGFAKIRTYFQISQLPGNDSFCALETGPFGIVLNGTLEENIQQAGLSDLVD</sequence>
<evidence type="ECO:0000313" key="6">
    <source>
        <dbReference type="EMBL" id="TVY16646.1"/>
    </source>
</evidence>
<feature type="signal peptide" evidence="3">
    <location>
        <begin position="1"/>
        <end position="18"/>
    </location>
</feature>
<keyword evidence="3" id="KW-0732">Signal</keyword>
<dbReference type="InterPro" id="IPR051601">
    <property type="entry name" value="Serine_prot/Carboxylest_S33"/>
</dbReference>
<feature type="domain" description="Peptidase S33 tripeptidyl aminopeptidase-like C-terminal" evidence="5">
    <location>
        <begin position="423"/>
        <end position="523"/>
    </location>
</feature>
<dbReference type="SUPFAM" id="SSF53474">
    <property type="entry name" value="alpha/beta-Hydrolases"/>
    <property type="match status" value="1"/>
</dbReference>
<gene>
    <name evidence="6" type="ORF">LARI1_G006074</name>
</gene>
<organism evidence="6 7">
    <name type="scientific">Lachnellula arida</name>
    <dbReference type="NCBI Taxonomy" id="1316785"/>
    <lineage>
        <taxon>Eukaryota</taxon>
        <taxon>Fungi</taxon>
        <taxon>Dikarya</taxon>
        <taxon>Ascomycota</taxon>
        <taxon>Pezizomycotina</taxon>
        <taxon>Leotiomycetes</taxon>
        <taxon>Helotiales</taxon>
        <taxon>Lachnaceae</taxon>
        <taxon>Lachnellula</taxon>
    </lineage>
</organism>